<dbReference type="Proteomes" id="UP001054252">
    <property type="component" value="Unassembled WGS sequence"/>
</dbReference>
<accession>A0AAV5HHE9</accession>
<keyword evidence="3" id="KW-1185">Reference proteome</keyword>
<comment type="caution">
    <text evidence="2">The sequence shown here is derived from an EMBL/GenBank/DDBJ whole genome shotgun (WGS) entry which is preliminary data.</text>
</comment>
<evidence type="ECO:0000256" key="1">
    <source>
        <dbReference type="SAM" id="MobiDB-lite"/>
    </source>
</evidence>
<protein>
    <submittedName>
        <fullName evidence="2">Uncharacterized protein</fullName>
    </submittedName>
</protein>
<evidence type="ECO:0000313" key="3">
    <source>
        <dbReference type="Proteomes" id="UP001054252"/>
    </source>
</evidence>
<feature type="compositionally biased region" description="Low complexity" evidence="1">
    <location>
        <begin position="18"/>
        <end position="30"/>
    </location>
</feature>
<feature type="region of interest" description="Disordered" evidence="1">
    <location>
        <begin position="1"/>
        <end position="30"/>
    </location>
</feature>
<reference evidence="2 3" key="1">
    <citation type="journal article" date="2021" name="Commun. Biol.">
        <title>The genome of Shorea leprosula (Dipterocarpaceae) highlights the ecological relevance of drought in aseasonal tropical rainforests.</title>
        <authorList>
            <person name="Ng K.K.S."/>
            <person name="Kobayashi M.J."/>
            <person name="Fawcett J.A."/>
            <person name="Hatakeyama M."/>
            <person name="Paape T."/>
            <person name="Ng C.H."/>
            <person name="Ang C.C."/>
            <person name="Tnah L.H."/>
            <person name="Lee C.T."/>
            <person name="Nishiyama T."/>
            <person name="Sese J."/>
            <person name="O'Brien M.J."/>
            <person name="Copetti D."/>
            <person name="Mohd Noor M.I."/>
            <person name="Ong R.C."/>
            <person name="Putra M."/>
            <person name="Sireger I.Z."/>
            <person name="Indrioko S."/>
            <person name="Kosugi Y."/>
            <person name="Izuno A."/>
            <person name="Isagi Y."/>
            <person name="Lee S.L."/>
            <person name="Shimizu K.K."/>
        </authorList>
    </citation>
    <scope>NUCLEOTIDE SEQUENCE [LARGE SCALE GENOMIC DNA]</scope>
    <source>
        <strain evidence="2">214</strain>
    </source>
</reference>
<dbReference type="AlphaFoldDB" id="A0AAV5HHE9"/>
<gene>
    <name evidence="2" type="ORF">SLEP1_g2513</name>
</gene>
<name>A0AAV5HHE9_9ROSI</name>
<proteinExistence type="predicted"/>
<organism evidence="2 3">
    <name type="scientific">Rubroshorea leprosula</name>
    <dbReference type="NCBI Taxonomy" id="152421"/>
    <lineage>
        <taxon>Eukaryota</taxon>
        <taxon>Viridiplantae</taxon>
        <taxon>Streptophyta</taxon>
        <taxon>Embryophyta</taxon>
        <taxon>Tracheophyta</taxon>
        <taxon>Spermatophyta</taxon>
        <taxon>Magnoliopsida</taxon>
        <taxon>eudicotyledons</taxon>
        <taxon>Gunneridae</taxon>
        <taxon>Pentapetalae</taxon>
        <taxon>rosids</taxon>
        <taxon>malvids</taxon>
        <taxon>Malvales</taxon>
        <taxon>Dipterocarpaceae</taxon>
        <taxon>Rubroshorea</taxon>
    </lineage>
</organism>
<evidence type="ECO:0000313" key="2">
    <source>
        <dbReference type="EMBL" id="GKU88223.1"/>
    </source>
</evidence>
<dbReference type="EMBL" id="BPVZ01000002">
    <property type="protein sequence ID" value="GKU88223.1"/>
    <property type="molecule type" value="Genomic_DNA"/>
</dbReference>
<sequence>MEGGGAGAQRVDTEMTEAAQQPDPQHPQQHLAPQMVVGGMESIRATLRHGGRFIQYNILGNMFEEEMKNAMKME</sequence>